<dbReference type="PANTHER" id="PTHR12979:SF5">
    <property type="entry name" value="CCR4-NOT TRANSCRIPTION COMPLEX SUBUNIT 10"/>
    <property type="match status" value="1"/>
</dbReference>
<keyword evidence="2" id="KW-0943">RNA-mediated gene silencing</keyword>
<dbReference type="InterPro" id="IPR019734">
    <property type="entry name" value="TPR_rpt"/>
</dbReference>
<protein>
    <recommendedName>
        <fullName evidence="2">CCR4-NOT transcription complex subunit 10</fullName>
    </recommendedName>
</protein>
<dbReference type="GO" id="GO:0017148">
    <property type="term" value="P:negative regulation of translation"/>
    <property type="evidence" value="ECO:0007669"/>
    <property type="project" value="TreeGrafter"/>
</dbReference>
<keyword evidence="2" id="KW-0539">Nucleus</keyword>
<dbReference type="InterPro" id="IPR039740">
    <property type="entry name" value="CNOT10"/>
</dbReference>
<comment type="function">
    <text evidence="2">Component of the CCR4-NOT complex which is one of the major cellular mRNA deadenylases and is linked to various cellular processes including bulk mRNA degradation, miRNA-mediated repression, translational repression during translational initiation and general transcription regulation.</text>
</comment>
<dbReference type="OrthoDB" id="25157at2759"/>
<comment type="similarity">
    <text evidence="1 2">Belongs to the CNOT10 family.</text>
</comment>
<evidence type="ECO:0000256" key="3">
    <source>
        <dbReference type="SAM" id="MobiDB-lite"/>
    </source>
</evidence>
<comment type="subcellular location">
    <subcellularLocation>
        <location evidence="2">Cytoplasm</location>
    </subcellularLocation>
    <subcellularLocation>
        <location evidence="2">Nucleus</location>
    </subcellularLocation>
</comment>
<name>A0A2S2QYU4_9HEMI</name>
<feature type="compositionally biased region" description="Polar residues" evidence="3">
    <location>
        <begin position="8"/>
        <end position="26"/>
    </location>
</feature>
<accession>A0A2S2QYU4</accession>
<dbReference type="RefSeq" id="XP_025419887.1">
    <property type="nucleotide sequence ID" value="XM_025564102.1"/>
</dbReference>
<dbReference type="GO" id="GO:0005737">
    <property type="term" value="C:cytoplasm"/>
    <property type="evidence" value="ECO:0007669"/>
    <property type="project" value="UniProtKB-SubCell"/>
</dbReference>
<dbReference type="Gene3D" id="1.25.40.10">
    <property type="entry name" value="Tetratricopeptide repeat domain"/>
    <property type="match status" value="3"/>
</dbReference>
<dbReference type="GO" id="GO:0031047">
    <property type="term" value="P:regulatory ncRNA-mediated gene silencing"/>
    <property type="evidence" value="ECO:0007669"/>
    <property type="project" value="UniProtKB-UniRule"/>
</dbReference>
<dbReference type="AlphaFoldDB" id="A0A2S2QYU4"/>
<evidence type="ECO:0000313" key="5">
    <source>
        <dbReference type="Proteomes" id="UP000694846"/>
    </source>
</evidence>
<gene>
    <name evidence="4" type="primary">Cnot10</name>
    <name evidence="6" type="synonym">LOC112690159</name>
    <name evidence="4" type="ORF">g.72651</name>
</gene>
<evidence type="ECO:0000313" key="4">
    <source>
        <dbReference type="EMBL" id="MBY82302.1"/>
    </source>
</evidence>
<dbReference type="GO" id="GO:0005634">
    <property type="term" value="C:nucleus"/>
    <property type="evidence" value="ECO:0007669"/>
    <property type="project" value="UniProtKB-SubCell"/>
</dbReference>
<evidence type="ECO:0000313" key="6">
    <source>
        <dbReference type="RefSeq" id="XP_025419887.1"/>
    </source>
</evidence>
<feature type="region of interest" description="Disordered" evidence="3">
    <location>
        <begin position="1"/>
        <end position="28"/>
    </location>
</feature>
<sequence>MSDKQEQNGKGSTASANVSPSATNITDQERDLAQQALAEYEKKNYKSCLQHLERIEESRPNDPKVLLNKAIVEYYESGLCTTDKFQKDFTVVCKQVELNLEQLDTLEDVENCIYYYNYAVLLYHLKHYTKALAMINKVYSFIESLEESLAHKVCLLIVQLHIDTKKPTEALKLITYIESQFVSTENATNILTGSTDQVGPIHTKTDKTEKKANLDAATDAFRVSLIQYRVRCLMELNSFEECSQQLNTIKEKQDSITLFLLGKLEYLRGNYKEALEILKEIPMKNDFTETGECSSVLVNNNVACLYHYAKKPTLAFTSIYKAIVQHQKNIFDVTKPVQGAEGSLSGQPLHIIGASIKTELMFNLGICLLHAQKPEEAFDCLIEAVQTYHMNPRLWLRLAECCIMTHKKSNDRDFDFKKPYIEGVIGSGKHRKIILKSQLFPDTKYSCEAVSASIPMPSLEFGSLCVRNAVLLLQNNTFDYSPSHTPLDTHKEYLLGCIQSAGAYIALCLGDPVVALKYSQELLKCEKINKVHKFLGHLYAAEALILSDKPNEAIDMLKESNALNDIEPELQEQLTIEKWKPDKQKSAKAVLYYNLAVALTLRGDLDKAGELLKQIWLSKIEHVSVPVHVVILALYIHLRLGQKDIAITLIKQNCPQAKR</sequence>
<evidence type="ECO:0000256" key="2">
    <source>
        <dbReference type="RuleBase" id="RU367083"/>
    </source>
</evidence>
<dbReference type="GO" id="GO:0030014">
    <property type="term" value="C:CCR4-NOT complex"/>
    <property type="evidence" value="ECO:0007669"/>
    <property type="project" value="UniProtKB-UniRule"/>
</dbReference>
<dbReference type="SUPFAM" id="SSF48452">
    <property type="entry name" value="TPR-like"/>
    <property type="match status" value="1"/>
</dbReference>
<keyword evidence="2" id="KW-0805">Transcription regulation</keyword>
<organism evidence="4">
    <name type="scientific">Sipha flava</name>
    <name type="common">yellow sugarcane aphid</name>
    <dbReference type="NCBI Taxonomy" id="143950"/>
    <lineage>
        <taxon>Eukaryota</taxon>
        <taxon>Metazoa</taxon>
        <taxon>Ecdysozoa</taxon>
        <taxon>Arthropoda</taxon>
        <taxon>Hexapoda</taxon>
        <taxon>Insecta</taxon>
        <taxon>Pterygota</taxon>
        <taxon>Neoptera</taxon>
        <taxon>Paraneoptera</taxon>
        <taxon>Hemiptera</taxon>
        <taxon>Sternorrhyncha</taxon>
        <taxon>Aphidomorpha</taxon>
        <taxon>Aphidoidea</taxon>
        <taxon>Aphididae</taxon>
        <taxon>Sipha</taxon>
    </lineage>
</organism>
<keyword evidence="2" id="KW-0810">Translation regulation</keyword>
<keyword evidence="2" id="KW-0804">Transcription</keyword>
<proteinExistence type="inferred from homology"/>
<dbReference type="InterPro" id="IPR011990">
    <property type="entry name" value="TPR-like_helical_dom_sf"/>
</dbReference>
<keyword evidence="5" id="KW-1185">Reference proteome</keyword>
<dbReference type="Proteomes" id="UP000694846">
    <property type="component" value="Unplaced"/>
</dbReference>
<reference evidence="6" key="2">
    <citation type="submission" date="2025-04" db="UniProtKB">
        <authorList>
            <consortium name="RefSeq"/>
        </authorList>
    </citation>
    <scope>IDENTIFICATION</scope>
    <source>
        <tissue evidence="6">Whole body</tissue>
    </source>
</reference>
<dbReference type="EMBL" id="GGMS01013099">
    <property type="protein sequence ID" value="MBY82302.1"/>
    <property type="molecule type" value="Transcribed_RNA"/>
</dbReference>
<dbReference type="GO" id="GO:0006402">
    <property type="term" value="P:mRNA catabolic process"/>
    <property type="evidence" value="ECO:0007669"/>
    <property type="project" value="TreeGrafter"/>
</dbReference>
<keyword evidence="2" id="KW-0963">Cytoplasm</keyword>
<dbReference type="SMART" id="SM00028">
    <property type="entry name" value="TPR"/>
    <property type="match status" value="6"/>
</dbReference>
<evidence type="ECO:0000256" key="1">
    <source>
        <dbReference type="ARBA" id="ARBA00010080"/>
    </source>
</evidence>
<reference evidence="4" key="1">
    <citation type="submission" date="2018-04" db="EMBL/GenBank/DDBJ databases">
        <title>Transcriptome assembly of Sipha flava.</title>
        <authorList>
            <person name="Scully E.D."/>
            <person name="Geib S.M."/>
            <person name="Palmer N.A."/>
            <person name="Koch K."/>
            <person name="Bradshaw J."/>
            <person name="Heng-Moss T."/>
            <person name="Sarath G."/>
        </authorList>
    </citation>
    <scope>NUCLEOTIDE SEQUENCE</scope>
</reference>
<dbReference type="PANTHER" id="PTHR12979">
    <property type="entry name" value="CCR4-NOT TRANSCRIPTION COMPLEX SUBUNIT 10"/>
    <property type="match status" value="1"/>
</dbReference>